<comment type="caution">
    <text evidence="1">The sequence shown here is derived from an EMBL/GenBank/DDBJ whole genome shotgun (WGS) entry which is preliminary data.</text>
</comment>
<dbReference type="Pfam" id="PF15510">
    <property type="entry name" value="CENP-W"/>
    <property type="match status" value="1"/>
</dbReference>
<dbReference type="OrthoDB" id="2543597at2759"/>
<dbReference type="GO" id="GO:0046982">
    <property type="term" value="F:protein heterodimerization activity"/>
    <property type="evidence" value="ECO:0007669"/>
    <property type="project" value="InterPro"/>
</dbReference>
<dbReference type="VEuPathDB" id="FungiDB:LCOR_08764.1"/>
<sequence>MLSLYKRRPKAASLNELLPEGYTVEDNVDTLVFIDYLMFMERLTEETRQYAQRHGIQILKKEHLDEVAKLVLQEFRG</sequence>
<evidence type="ECO:0000313" key="1">
    <source>
        <dbReference type="EMBL" id="CDH57870.1"/>
    </source>
</evidence>
<dbReference type="GO" id="GO:0051382">
    <property type="term" value="P:kinetochore assembly"/>
    <property type="evidence" value="ECO:0007669"/>
    <property type="project" value="InterPro"/>
</dbReference>
<dbReference type="EMBL" id="CBTN010000050">
    <property type="protein sequence ID" value="CDH57870.1"/>
    <property type="molecule type" value="Genomic_DNA"/>
</dbReference>
<reference evidence="1" key="1">
    <citation type="submission" date="2013-08" db="EMBL/GenBank/DDBJ databases">
        <title>Gene expansion shapes genome architecture in the human pathogen Lichtheimia corymbifera: an evolutionary genomics analysis in the ancient terrestrial Mucorales (Mucoromycotina).</title>
        <authorList>
            <person name="Schwartze V.U."/>
            <person name="Winter S."/>
            <person name="Shelest E."/>
            <person name="Marcet-Houben M."/>
            <person name="Horn F."/>
            <person name="Wehner S."/>
            <person name="Hoffmann K."/>
            <person name="Riege K."/>
            <person name="Sammeth M."/>
            <person name="Nowrousian M."/>
            <person name="Valiante V."/>
            <person name="Linde J."/>
            <person name="Jacobsen I.D."/>
            <person name="Marz M."/>
            <person name="Brakhage A.A."/>
            <person name="Gabaldon T."/>
            <person name="Bocker S."/>
            <person name="Voigt K."/>
        </authorList>
    </citation>
    <scope>NUCLEOTIDE SEQUENCE [LARGE SCALE GENOMIC DNA]</scope>
    <source>
        <strain evidence="1">FSU 9682</strain>
    </source>
</reference>
<dbReference type="InterPro" id="IPR009072">
    <property type="entry name" value="Histone-fold"/>
</dbReference>
<dbReference type="AlphaFoldDB" id="A0A068S7A2"/>
<dbReference type="Gene3D" id="1.10.20.10">
    <property type="entry name" value="Histone, subunit A"/>
    <property type="match status" value="1"/>
</dbReference>
<accession>A0A068S7A2</accession>
<dbReference type="GO" id="GO:0003677">
    <property type="term" value="F:DNA binding"/>
    <property type="evidence" value="ECO:0007669"/>
    <property type="project" value="InterPro"/>
</dbReference>
<name>A0A068S7A2_9FUNG</name>
<dbReference type="GO" id="GO:0000278">
    <property type="term" value="P:mitotic cell cycle"/>
    <property type="evidence" value="ECO:0007669"/>
    <property type="project" value="InterPro"/>
</dbReference>
<dbReference type="Proteomes" id="UP000027586">
    <property type="component" value="Unassembled WGS sequence"/>
</dbReference>
<evidence type="ECO:0000313" key="2">
    <source>
        <dbReference type="Proteomes" id="UP000027586"/>
    </source>
</evidence>
<organism evidence="1 2">
    <name type="scientific">Lichtheimia corymbifera JMRC:FSU:9682</name>
    <dbReference type="NCBI Taxonomy" id="1263082"/>
    <lineage>
        <taxon>Eukaryota</taxon>
        <taxon>Fungi</taxon>
        <taxon>Fungi incertae sedis</taxon>
        <taxon>Mucoromycota</taxon>
        <taxon>Mucoromycotina</taxon>
        <taxon>Mucoromycetes</taxon>
        <taxon>Mucorales</taxon>
        <taxon>Lichtheimiaceae</taxon>
        <taxon>Lichtheimia</taxon>
    </lineage>
</organism>
<proteinExistence type="predicted"/>
<protein>
    <submittedName>
        <fullName evidence="1">Uncharacterized protein</fullName>
    </submittedName>
</protein>
<dbReference type="CDD" id="cd13732">
    <property type="entry name" value="HFD_CENP-W"/>
    <property type="match status" value="1"/>
</dbReference>
<keyword evidence="2" id="KW-1185">Reference proteome</keyword>
<dbReference type="InterPro" id="IPR028847">
    <property type="entry name" value="CENP-W"/>
</dbReference>
<gene>
    <name evidence="1" type="ORF">LCOR_08764.1</name>
</gene>